<evidence type="ECO:0008006" key="4">
    <source>
        <dbReference type="Google" id="ProtNLM"/>
    </source>
</evidence>
<accession>A0A9R1W1G1</accession>
<sequence>MKAKSLSLFIGILIAVVIRVILTIVGMLFFRFHMKRSQIGKTISRRVATITIHVNGTILVQNYPIHQCVHVLVVDYKQGGKEFHTEVMLLGRLDHMKLVNLIGYYA</sequence>
<proteinExistence type="predicted"/>
<evidence type="ECO:0000313" key="2">
    <source>
        <dbReference type="EMBL" id="KAJ0214481.1"/>
    </source>
</evidence>
<organism evidence="2 3">
    <name type="scientific">Lactuca sativa</name>
    <name type="common">Garden lettuce</name>
    <dbReference type="NCBI Taxonomy" id="4236"/>
    <lineage>
        <taxon>Eukaryota</taxon>
        <taxon>Viridiplantae</taxon>
        <taxon>Streptophyta</taxon>
        <taxon>Embryophyta</taxon>
        <taxon>Tracheophyta</taxon>
        <taxon>Spermatophyta</taxon>
        <taxon>Magnoliopsida</taxon>
        <taxon>eudicotyledons</taxon>
        <taxon>Gunneridae</taxon>
        <taxon>Pentapetalae</taxon>
        <taxon>asterids</taxon>
        <taxon>campanulids</taxon>
        <taxon>Asterales</taxon>
        <taxon>Asteraceae</taxon>
        <taxon>Cichorioideae</taxon>
        <taxon>Cichorieae</taxon>
        <taxon>Lactucinae</taxon>
        <taxon>Lactuca</taxon>
    </lineage>
</organism>
<dbReference type="AlphaFoldDB" id="A0A9R1W1G1"/>
<evidence type="ECO:0000256" key="1">
    <source>
        <dbReference type="SAM" id="Phobius"/>
    </source>
</evidence>
<evidence type="ECO:0000313" key="3">
    <source>
        <dbReference type="Proteomes" id="UP000235145"/>
    </source>
</evidence>
<comment type="caution">
    <text evidence="2">The sequence shown here is derived from an EMBL/GenBank/DDBJ whole genome shotgun (WGS) entry which is preliminary data.</text>
</comment>
<keyword evidence="1" id="KW-0472">Membrane</keyword>
<dbReference type="EMBL" id="NBSK02000004">
    <property type="protein sequence ID" value="KAJ0214481.1"/>
    <property type="molecule type" value="Genomic_DNA"/>
</dbReference>
<dbReference type="Gene3D" id="3.30.200.20">
    <property type="entry name" value="Phosphorylase Kinase, domain 1"/>
    <property type="match status" value="1"/>
</dbReference>
<keyword evidence="1" id="KW-0812">Transmembrane</keyword>
<keyword evidence="1" id="KW-1133">Transmembrane helix</keyword>
<keyword evidence="3" id="KW-1185">Reference proteome</keyword>
<protein>
    <recommendedName>
        <fullName evidence="4">Serine-threonine/tyrosine-protein kinase catalytic domain-containing protein</fullName>
    </recommendedName>
</protein>
<dbReference type="Proteomes" id="UP000235145">
    <property type="component" value="Unassembled WGS sequence"/>
</dbReference>
<feature type="transmembrane region" description="Helical" evidence="1">
    <location>
        <begin position="6"/>
        <end position="30"/>
    </location>
</feature>
<name>A0A9R1W1G1_LACSA</name>
<reference evidence="2 3" key="1">
    <citation type="journal article" date="2017" name="Nat. Commun.">
        <title>Genome assembly with in vitro proximity ligation data and whole-genome triplication in lettuce.</title>
        <authorList>
            <person name="Reyes-Chin-Wo S."/>
            <person name="Wang Z."/>
            <person name="Yang X."/>
            <person name="Kozik A."/>
            <person name="Arikit S."/>
            <person name="Song C."/>
            <person name="Xia L."/>
            <person name="Froenicke L."/>
            <person name="Lavelle D.O."/>
            <person name="Truco M.J."/>
            <person name="Xia R."/>
            <person name="Zhu S."/>
            <person name="Xu C."/>
            <person name="Xu H."/>
            <person name="Xu X."/>
            <person name="Cox K."/>
            <person name="Korf I."/>
            <person name="Meyers B.C."/>
            <person name="Michelmore R.W."/>
        </authorList>
    </citation>
    <scope>NUCLEOTIDE SEQUENCE [LARGE SCALE GENOMIC DNA]</scope>
    <source>
        <strain evidence="3">cv. Salinas</strain>
        <tissue evidence="2">Seedlings</tissue>
    </source>
</reference>
<gene>
    <name evidence="2" type="ORF">LSAT_V11C400192730</name>
</gene>